<dbReference type="PANTHER" id="PTHR10579">
    <property type="entry name" value="CALCIUM-ACTIVATED CHLORIDE CHANNEL REGULATOR"/>
    <property type="match status" value="1"/>
</dbReference>
<dbReference type="EMBL" id="SGJD01007130">
    <property type="protein sequence ID" value="KAB0389545.1"/>
    <property type="molecule type" value="Genomic_DNA"/>
</dbReference>
<feature type="domain" description="VWFA" evidence="2">
    <location>
        <begin position="462"/>
        <end position="624"/>
    </location>
</feature>
<evidence type="ECO:0000256" key="1">
    <source>
        <dbReference type="SAM" id="MobiDB-lite"/>
    </source>
</evidence>
<dbReference type="Pfam" id="PF08434">
    <property type="entry name" value="CLCA"/>
    <property type="match status" value="1"/>
</dbReference>
<evidence type="ECO:0000313" key="3">
    <source>
        <dbReference type="EMBL" id="KAB0389545.1"/>
    </source>
</evidence>
<keyword evidence="4" id="KW-1185">Reference proteome</keyword>
<feature type="region of interest" description="Disordered" evidence="1">
    <location>
        <begin position="1"/>
        <end position="33"/>
    </location>
</feature>
<dbReference type="SUPFAM" id="SSF53300">
    <property type="entry name" value="vWA-like"/>
    <property type="match status" value="1"/>
</dbReference>
<dbReference type="AlphaFoldDB" id="A0A643BPK3"/>
<reference evidence="3 4" key="1">
    <citation type="journal article" date="2019" name="PLoS ONE">
        <title>Genomic analyses reveal an absence of contemporary introgressive admixture between fin whales and blue whales, despite known hybrids.</title>
        <authorList>
            <person name="Westbury M.V."/>
            <person name="Petersen B."/>
            <person name="Lorenzen E.D."/>
        </authorList>
    </citation>
    <scope>NUCLEOTIDE SEQUENCE [LARGE SCALE GENOMIC DNA]</scope>
    <source>
        <strain evidence="3">FinWhale-01</strain>
    </source>
</reference>
<dbReference type="FunFam" id="2.60.40.10:FF:001134">
    <property type="entry name" value="Calcium-activated chloride channel regulator 1"/>
    <property type="match status" value="1"/>
</dbReference>
<evidence type="ECO:0000259" key="2">
    <source>
        <dbReference type="PROSITE" id="PS50234"/>
    </source>
</evidence>
<accession>A0A643BPK3</accession>
<dbReference type="OrthoDB" id="687730at2759"/>
<gene>
    <name evidence="3" type="ORF">E2I00_012504</name>
</gene>
<sequence>KIEENPPRPETDEDTQTNLESFTRTAPGGASVVSNVSKLPLPDLYPPRQITDLEATPDGDEIRITWTASGDDFDVGKVQQYIIRISGSILDLRDNFDDALQVNTTDLLPNEANSKETFAFKPGNISEENATYVFITIQSVDKSNLTSKVSNIAQVALFIPQADPSADNTCVHLPIIHSRFCKKRFIVTCEKMVLTLNVILFLTLHLLPGMKSSMVNLINNGYDGTVIAINPSVPEDEKLIQDIKEMVTEASTYLFHATKRRVYFRNVSILIPMTWKSKSEYLMPKQEAYDQADVIVANPYLKYGDDPYTLQHGKCGEKGQYIHFTPNFLLTNNLPIYGVFVHEWAHLRWGIFDKYNVDQPFYISRRNTIEATRCSIHITGINVVFKKCQGGSCMTRPCRGDSQTRLYEAKCIFIPEKSQTARESIMFMQSLHSVTEFCTEKTHDTEAPNLQNKMCNGRTTWDVIMDSDDFQNISPMTEMNPPTHPTFSLLKSKQQGSLVGMVTFDSVAEILNHLTKITDDNVYQNLPQEADGGTSICRGLKAGFQAVIHSNQSTSGSEIILLTDGEDNEINLCFEEVKQSGAIIHTIALGPSAAKELETLSDMTGHCFYANKDINGLTNAFSRISSRSGSITQQAIQLESKALTITGGKWINGTVPVDSTIGNATFFVTGTWTYSLLNNHASLQMQMLTVTTRARSPTTLLVTSQNTAHYPNLLIVYAQVSQGFLPVLGINVTAIIETEDGHQVTLELWDNGAGADTVKNDSIYSRYFTDYHGSGRYSLKGHAQARNNMARLSLRQQQNKALYIPGYVENGKIIRNPPRPGVKDDVEKAETDFSRLTPRGPFTVSGAPPTGNHPHVFPPAKITDVEAKFKQDHIQLS</sequence>
<dbReference type="InterPro" id="IPR051266">
    <property type="entry name" value="CLCR"/>
</dbReference>
<dbReference type="Proteomes" id="UP000437017">
    <property type="component" value="Unassembled WGS sequence"/>
</dbReference>
<dbReference type="GO" id="GO:0005886">
    <property type="term" value="C:plasma membrane"/>
    <property type="evidence" value="ECO:0007669"/>
    <property type="project" value="TreeGrafter"/>
</dbReference>
<dbReference type="PANTHER" id="PTHR10579:SF42">
    <property type="entry name" value="CHLORIDE CHANNEL ACCESSORY 3B"/>
    <property type="match status" value="1"/>
</dbReference>
<feature type="non-terminal residue" evidence="3">
    <location>
        <position position="1"/>
    </location>
</feature>
<feature type="compositionally biased region" description="Basic and acidic residues" evidence="1">
    <location>
        <begin position="1"/>
        <end position="10"/>
    </location>
</feature>
<proteinExistence type="predicted"/>
<dbReference type="Gene3D" id="2.60.40.10">
    <property type="entry name" value="Immunoglobulins"/>
    <property type="match status" value="1"/>
</dbReference>
<dbReference type="PROSITE" id="PS50234">
    <property type="entry name" value="VWFA"/>
    <property type="match status" value="1"/>
</dbReference>
<dbReference type="InterPro" id="IPR036465">
    <property type="entry name" value="vWFA_dom_sf"/>
</dbReference>
<dbReference type="GO" id="GO:0005229">
    <property type="term" value="F:intracellularly calcium-gated chloride channel activity"/>
    <property type="evidence" value="ECO:0007669"/>
    <property type="project" value="TreeGrafter"/>
</dbReference>
<protein>
    <recommendedName>
        <fullName evidence="2">VWFA domain-containing protein</fullName>
    </recommendedName>
</protein>
<evidence type="ECO:0000313" key="4">
    <source>
        <dbReference type="Proteomes" id="UP000437017"/>
    </source>
</evidence>
<dbReference type="CDD" id="cd00198">
    <property type="entry name" value="vWFA"/>
    <property type="match status" value="1"/>
</dbReference>
<dbReference type="Gene3D" id="3.40.50.410">
    <property type="entry name" value="von Willebrand factor, type A domain"/>
    <property type="match status" value="1"/>
</dbReference>
<organism evidence="3 4">
    <name type="scientific">Balaenoptera physalus</name>
    <name type="common">Fin whale</name>
    <name type="synonym">Balaena physalus</name>
    <dbReference type="NCBI Taxonomy" id="9770"/>
    <lineage>
        <taxon>Eukaryota</taxon>
        <taxon>Metazoa</taxon>
        <taxon>Chordata</taxon>
        <taxon>Craniata</taxon>
        <taxon>Vertebrata</taxon>
        <taxon>Euteleostomi</taxon>
        <taxon>Mammalia</taxon>
        <taxon>Eutheria</taxon>
        <taxon>Laurasiatheria</taxon>
        <taxon>Artiodactyla</taxon>
        <taxon>Whippomorpha</taxon>
        <taxon>Cetacea</taxon>
        <taxon>Mysticeti</taxon>
        <taxon>Balaenopteridae</taxon>
        <taxon>Balaenoptera</taxon>
    </lineage>
</organism>
<dbReference type="InterPro" id="IPR013642">
    <property type="entry name" value="CLCA_N"/>
</dbReference>
<dbReference type="Pfam" id="PF00092">
    <property type="entry name" value="VWA"/>
    <property type="match status" value="1"/>
</dbReference>
<dbReference type="InterPro" id="IPR013783">
    <property type="entry name" value="Ig-like_fold"/>
</dbReference>
<comment type="caution">
    <text evidence="3">The sequence shown here is derived from an EMBL/GenBank/DDBJ whole genome shotgun (WGS) entry which is preliminary data.</text>
</comment>
<name>A0A643BPK3_BALPH</name>
<dbReference type="InterPro" id="IPR002035">
    <property type="entry name" value="VWF_A"/>
</dbReference>
<feature type="region of interest" description="Disordered" evidence="1">
    <location>
        <begin position="835"/>
        <end position="854"/>
    </location>
</feature>